<protein>
    <recommendedName>
        <fullName evidence="8">Cytosine-specific methyltransferase</fullName>
        <ecNumber evidence="8">2.1.1.37</ecNumber>
    </recommendedName>
</protein>
<evidence type="ECO:0000256" key="7">
    <source>
        <dbReference type="RuleBase" id="RU000416"/>
    </source>
</evidence>
<dbReference type="EC" id="2.1.1.37" evidence="8"/>
<keyword evidence="1 6" id="KW-0489">Methyltransferase</keyword>
<evidence type="ECO:0000313" key="10">
    <source>
        <dbReference type="Proteomes" id="UP000008207"/>
    </source>
</evidence>
<dbReference type="PRINTS" id="PR00105">
    <property type="entry name" value="C5METTRFRASE"/>
</dbReference>
<dbReference type="PROSITE" id="PS51679">
    <property type="entry name" value="SAM_MT_C5"/>
    <property type="match status" value="1"/>
</dbReference>
<evidence type="ECO:0000256" key="8">
    <source>
        <dbReference type="RuleBase" id="RU000417"/>
    </source>
</evidence>
<keyword evidence="4" id="KW-0680">Restriction system</keyword>
<accession>B8IIT9</accession>
<dbReference type="Gene3D" id="3.90.120.10">
    <property type="entry name" value="DNA Methylase, subunit A, domain 2"/>
    <property type="match status" value="1"/>
</dbReference>
<dbReference type="PROSITE" id="PS00094">
    <property type="entry name" value="C5_MTASE_1"/>
    <property type="match status" value="1"/>
</dbReference>
<dbReference type="GO" id="GO:0003677">
    <property type="term" value="F:DNA binding"/>
    <property type="evidence" value="ECO:0007669"/>
    <property type="project" value="TreeGrafter"/>
</dbReference>
<dbReference type="SUPFAM" id="SSF53335">
    <property type="entry name" value="S-adenosyl-L-methionine-dependent methyltransferases"/>
    <property type="match status" value="1"/>
</dbReference>
<evidence type="ECO:0000256" key="2">
    <source>
        <dbReference type="ARBA" id="ARBA00022679"/>
    </source>
</evidence>
<dbReference type="Pfam" id="PF00145">
    <property type="entry name" value="DNA_methylase"/>
    <property type="match status" value="1"/>
</dbReference>
<organism evidence="9 10">
    <name type="scientific">Methylobacterium nodulans (strain LMG 21967 / CNCM I-2342 / ORS 2060)</name>
    <dbReference type="NCBI Taxonomy" id="460265"/>
    <lineage>
        <taxon>Bacteria</taxon>
        <taxon>Pseudomonadati</taxon>
        <taxon>Pseudomonadota</taxon>
        <taxon>Alphaproteobacteria</taxon>
        <taxon>Hyphomicrobiales</taxon>
        <taxon>Methylobacteriaceae</taxon>
        <taxon>Methylobacterium</taxon>
    </lineage>
</organism>
<dbReference type="KEGG" id="mno:Mnod_6992"/>
<reference evidence="9 10" key="1">
    <citation type="submission" date="2009-01" db="EMBL/GenBank/DDBJ databases">
        <title>Complete sequence of chromosome of Methylobacterium nodulans ORS 2060.</title>
        <authorList>
            <consortium name="US DOE Joint Genome Institute"/>
            <person name="Lucas S."/>
            <person name="Copeland A."/>
            <person name="Lapidus A."/>
            <person name="Glavina del Rio T."/>
            <person name="Dalin E."/>
            <person name="Tice H."/>
            <person name="Bruce D."/>
            <person name="Goodwin L."/>
            <person name="Pitluck S."/>
            <person name="Sims D."/>
            <person name="Brettin T."/>
            <person name="Detter J.C."/>
            <person name="Han C."/>
            <person name="Larimer F."/>
            <person name="Land M."/>
            <person name="Hauser L."/>
            <person name="Kyrpides N."/>
            <person name="Ivanova N."/>
            <person name="Marx C.J."/>
            <person name="Richardson P."/>
        </authorList>
    </citation>
    <scope>NUCLEOTIDE SEQUENCE [LARGE SCALE GENOMIC DNA]</scope>
    <source>
        <strain evidence="10">LMG 21967 / CNCM I-2342 / ORS 2060</strain>
    </source>
</reference>
<dbReference type="EMBL" id="CP001349">
    <property type="protein sequence ID" value="ACL61734.1"/>
    <property type="molecule type" value="Genomic_DNA"/>
</dbReference>
<evidence type="ECO:0000256" key="5">
    <source>
        <dbReference type="ARBA" id="ARBA00047422"/>
    </source>
</evidence>
<sequence length="454" mass="49993">MPRLWIERATGLVSAGAKLQQAEDRLRYFPGRAHAFMDCTDRPAPTIVAGYVPEIVITDEVPRARATGPQKPPYRVPLMAEIREMPWNGFNVISTFAGGGGSSTGYRMAGYRILFASEFVEAARETYRANASPSTILDGRDIRQLTAEDLLFATGLKPGELDILDGSPPCASFSTAGKREKGWGTVKAYSDTQQRSDDLFFEYARLIDGVRPKVFVAENVSGLVKGTAKGYFIEIIRKLKSFGYKVEAQLLDAQWLGVPQARQRLIFVGVRDDLGLSPAFPKPLPFRYSVRDALPWITRAVHDTSGLYGAGEITNRPCPTVTVGVNSVNANHYQVYGEVEPEADISRFAIGEEWDKLGGPGQSDRYFQLVRPDPNAPCPTVTASGGSGSIASVTHPYEKRKFSIAELRRICGFPDDYVLKGDFAQQWERLGRAVPPVMMSHVAATVRDHILAKL</sequence>
<comment type="similarity">
    <text evidence="6 7">Belongs to the class I-like SAM-binding methyltransferase superfamily. C5-methyltransferase family.</text>
</comment>
<dbReference type="InterPro" id="IPR001525">
    <property type="entry name" value="C5_MeTfrase"/>
</dbReference>
<dbReference type="GO" id="GO:0009307">
    <property type="term" value="P:DNA restriction-modification system"/>
    <property type="evidence" value="ECO:0007669"/>
    <property type="project" value="UniProtKB-KW"/>
</dbReference>
<dbReference type="InterPro" id="IPR018117">
    <property type="entry name" value="C5_DNA_meth_AS"/>
</dbReference>
<keyword evidence="3 6" id="KW-0949">S-adenosyl-L-methionine</keyword>
<dbReference type="PANTHER" id="PTHR10629:SF52">
    <property type="entry name" value="DNA (CYTOSINE-5)-METHYLTRANSFERASE 1"/>
    <property type="match status" value="1"/>
</dbReference>
<gene>
    <name evidence="9" type="ordered locus">Mnod_6992</name>
</gene>
<dbReference type="AlphaFoldDB" id="B8IIT9"/>
<dbReference type="HOGENOM" id="CLU_006958_2_0_5"/>
<evidence type="ECO:0000256" key="3">
    <source>
        <dbReference type="ARBA" id="ARBA00022691"/>
    </source>
</evidence>
<evidence type="ECO:0000256" key="4">
    <source>
        <dbReference type="ARBA" id="ARBA00022747"/>
    </source>
</evidence>
<evidence type="ECO:0000256" key="1">
    <source>
        <dbReference type="ARBA" id="ARBA00022603"/>
    </source>
</evidence>
<comment type="catalytic activity">
    <reaction evidence="5 8">
        <text>a 2'-deoxycytidine in DNA + S-adenosyl-L-methionine = a 5-methyl-2'-deoxycytidine in DNA + S-adenosyl-L-homocysteine + H(+)</text>
        <dbReference type="Rhea" id="RHEA:13681"/>
        <dbReference type="Rhea" id="RHEA-COMP:11369"/>
        <dbReference type="Rhea" id="RHEA-COMP:11370"/>
        <dbReference type="ChEBI" id="CHEBI:15378"/>
        <dbReference type="ChEBI" id="CHEBI:57856"/>
        <dbReference type="ChEBI" id="CHEBI:59789"/>
        <dbReference type="ChEBI" id="CHEBI:85452"/>
        <dbReference type="ChEBI" id="CHEBI:85454"/>
        <dbReference type="EC" id="2.1.1.37"/>
    </reaction>
</comment>
<dbReference type="GO" id="GO:0044027">
    <property type="term" value="P:negative regulation of gene expression via chromosomal CpG island methylation"/>
    <property type="evidence" value="ECO:0007669"/>
    <property type="project" value="TreeGrafter"/>
</dbReference>
<dbReference type="PANTHER" id="PTHR10629">
    <property type="entry name" value="CYTOSINE-SPECIFIC METHYLTRANSFERASE"/>
    <property type="match status" value="1"/>
</dbReference>
<keyword evidence="2 6" id="KW-0808">Transferase</keyword>
<dbReference type="InterPro" id="IPR050390">
    <property type="entry name" value="C5-Methyltransferase"/>
</dbReference>
<feature type="active site" evidence="6">
    <location>
        <position position="170"/>
    </location>
</feature>
<dbReference type="STRING" id="460265.Mnod_6992"/>
<dbReference type="eggNOG" id="COG0270">
    <property type="taxonomic scope" value="Bacteria"/>
</dbReference>
<dbReference type="REBASE" id="19915">
    <property type="entry name" value="M.MnoORSORF6992P"/>
</dbReference>
<dbReference type="GO" id="GO:0032259">
    <property type="term" value="P:methylation"/>
    <property type="evidence" value="ECO:0007669"/>
    <property type="project" value="UniProtKB-KW"/>
</dbReference>
<keyword evidence="10" id="KW-1185">Reference proteome</keyword>
<dbReference type="InterPro" id="IPR029063">
    <property type="entry name" value="SAM-dependent_MTases_sf"/>
</dbReference>
<dbReference type="NCBIfam" id="TIGR00675">
    <property type="entry name" value="dcm"/>
    <property type="match status" value="1"/>
</dbReference>
<dbReference type="GO" id="GO:0003886">
    <property type="term" value="F:DNA (cytosine-5-)-methyltransferase activity"/>
    <property type="evidence" value="ECO:0007669"/>
    <property type="project" value="UniProtKB-EC"/>
</dbReference>
<dbReference type="Gene3D" id="3.40.50.150">
    <property type="entry name" value="Vaccinia Virus protein VP39"/>
    <property type="match status" value="1"/>
</dbReference>
<dbReference type="Proteomes" id="UP000008207">
    <property type="component" value="Chromosome"/>
</dbReference>
<evidence type="ECO:0000313" key="9">
    <source>
        <dbReference type="EMBL" id="ACL61734.1"/>
    </source>
</evidence>
<name>B8IIT9_METNO</name>
<evidence type="ECO:0000256" key="6">
    <source>
        <dbReference type="PROSITE-ProRule" id="PRU01016"/>
    </source>
</evidence>
<proteinExistence type="inferred from homology"/>